<dbReference type="KEGG" id="hspo:JGZ69_00085"/>
<accession>A0AB37HFA7</accession>
<protein>
    <submittedName>
        <fullName evidence="1">Uncharacterized protein</fullName>
    </submittedName>
</protein>
<dbReference type="EMBL" id="CP066701">
    <property type="protein sequence ID" value="QQX25470.1"/>
    <property type="molecule type" value="Genomic_DNA"/>
</dbReference>
<sequence length="78" mass="9175">MKALFLGYELPLDLDLKYDVVFPYLDKSFQKVEFEGDLMHVIPENKEIEIIKHIEKINQEYDANLVVELIPFGELEGF</sequence>
<dbReference type="AlphaFoldDB" id="A0AB37HFA7"/>
<dbReference type="RefSeq" id="WP_107958156.1">
    <property type="nucleotide sequence ID" value="NZ_CP066701.1"/>
</dbReference>
<proteinExistence type="predicted"/>
<reference evidence="1 2" key="1">
    <citation type="submission" date="2020-12" db="EMBL/GenBank/DDBJ databases">
        <title>Taxonomic evaluation of the Bacillus sporothermodurans group of bacteria based on whole genome sequences.</title>
        <authorList>
            <person name="Fiedler G."/>
            <person name="Herbstmann A.-D."/>
            <person name="Doll E."/>
            <person name="Wenning M."/>
            <person name="Brinks E."/>
            <person name="Kabisch J."/>
            <person name="Breitenwieser F."/>
            <person name="Lappann M."/>
            <person name="Boehnlein C."/>
            <person name="Franz C."/>
        </authorList>
    </citation>
    <scope>NUCLEOTIDE SEQUENCE [LARGE SCALE GENOMIC DNA]</scope>
    <source>
        <strain evidence="1 2">DSM 10599</strain>
    </source>
</reference>
<evidence type="ECO:0000313" key="1">
    <source>
        <dbReference type="EMBL" id="QQX25470.1"/>
    </source>
</evidence>
<gene>
    <name evidence="1" type="ORF">JGZ69_00085</name>
</gene>
<organism evidence="1 2">
    <name type="scientific">Heyndrickxia sporothermodurans</name>
    <dbReference type="NCBI Taxonomy" id="46224"/>
    <lineage>
        <taxon>Bacteria</taxon>
        <taxon>Bacillati</taxon>
        <taxon>Bacillota</taxon>
        <taxon>Bacilli</taxon>
        <taxon>Bacillales</taxon>
        <taxon>Bacillaceae</taxon>
        <taxon>Heyndrickxia</taxon>
    </lineage>
</organism>
<name>A0AB37HFA7_9BACI</name>
<dbReference type="Proteomes" id="UP000595512">
    <property type="component" value="Chromosome"/>
</dbReference>
<evidence type="ECO:0000313" key="2">
    <source>
        <dbReference type="Proteomes" id="UP000595512"/>
    </source>
</evidence>